<dbReference type="PANTHER" id="PTHR30146">
    <property type="entry name" value="LACI-RELATED TRANSCRIPTIONAL REPRESSOR"/>
    <property type="match status" value="1"/>
</dbReference>
<reference evidence="6 7" key="1">
    <citation type="journal article" date="2003" name="Int. J. Syst. Evol. Microbiol.">
        <title>Bacillus nealsonii sp. nov., isolated from a spacecraft-assembly facility, whose spores are gamma-radiation resistant.</title>
        <authorList>
            <person name="Venkateswaran K."/>
            <person name="Kempf M."/>
            <person name="Chen F."/>
            <person name="Satomi M."/>
            <person name="Nicholson W."/>
            <person name="Kern R."/>
        </authorList>
    </citation>
    <scope>NUCLEOTIDE SEQUENCE [LARGE SCALE GENOMIC DNA]</scope>
    <source>
        <strain evidence="6 7">FO-92</strain>
    </source>
</reference>
<keyword evidence="2" id="KW-0805">Transcription regulation</keyword>
<dbReference type="InterPro" id="IPR028082">
    <property type="entry name" value="Peripla_BP_I"/>
</dbReference>
<dbReference type="InterPro" id="IPR000843">
    <property type="entry name" value="HTH_LacI"/>
</dbReference>
<dbReference type="Pfam" id="PF13377">
    <property type="entry name" value="Peripla_BP_3"/>
    <property type="match status" value="1"/>
</dbReference>
<dbReference type="OrthoDB" id="2831239at2"/>
<dbReference type="CDD" id="cd01392">
    <property type="entry name" value="HTH_LacI"/>
    <property type="match status" value="1"/>
</dbReference>
<sequence>MNACTYSDKEVNIIANRKEVAKLAGVSEATVSRVFNNSGPLREETKRKVLQAAKELNYHPNAIAQSFARGKSNNIGVIVPYLPKVNLMSTYYFSELLNGIGTKLGEFGYGLLLLFQQANEPKDYVKLFLSQRVDGCIILGSKNIPGEVAALENLHQLNLPYCLVNQSFSGYSFHSIDADHINGSFQAVSSLLNKGHKQIIFLNGPMEYSNSVERLKGYEKAITKAGIPLNEKLLFQGNYSRKSGFQAAIHIGPLLENCQAIFTANDRMAIGLMQGLSSLGYLAGDDYSLIGYDDSDLSTMTSPPLSTVNVPLFEMGQLAAEKVLQLASTDDKTEIHECLPVSLIERASSLNKIKRFKV</sequence>
<dbReference type="SUPFAM" id="SSF53822">
    <property type="entry name" value="Periplasmic binding protein-like I"/>
    <property type="match status" value="1"/>
</dbReference>
<dbReference type="Gene3D" id="1.10.260.40">
    <property type="entry name" value="lambda repressor-like DNA-binding domains"/>
    <property type="match status" value="1"/>
</dbReference>
<keyword evidence="1" id="KW-0678">Repressor</keyword>
<comment type="caution">
    <text evidence="6">The sequence shown here is derived from an EMBL/GenBank/DDBJ whole genome shotgun (WGS) entry which is preliminary data.</text>
</comment>
<dbReference type="GO" id="GO:0003700">
    <property type="term" value="F:DNA-binding transcription factor activity"/>
    <property type="evidence" value="ECO:0007669"/>
    <property type="project" value="TreeGrafter"/>
</dbReference>
<dbReference type="PROSITE" id="PS50932">
    <property type="entry name" value="HTH_LACI_2"/>
    <property type="match status" value="1"/>
</dbReference>
<evidence type="ECO:0000256" key="4">
    <source>
        <dbReference type="ARBA" id="ARBA00023163"/>
    </source>
</evidence>
<dbReference type="Pfam" id="PF00356">
    <property type="entry name" value="LacI"/>
    <property type="match status" value="1"/>
</dbReference>
<dbReference type="InterPro" id="IPR010982">
    <property type="entry name" value="Lambda_DNA-bd_dom_sf"/>
</dbReference>
<keyword evidence="4" id="KW-0804">Transcription</keyword>
<evidence type="ECO:0000256" key="3">
    <source>
        <dbReference type="ARBA" id="ARBA00023125"/>
    </source>
</evidence>
<evidence type="ECO:0000256" key="1">
    <source>
        <dbReference type="ARBA" id="ARBA00022491"/>
    </source>
</evidence>
<proteinExistence type="predicted"/>
<gene>
    <name evidence="6" type="ORF">CWS01_15470</name>
</gene>
<evidence type="ECO:0000259" key="5">
    <source>
        <dbReference type="PROSITE" id="PS50932"/>
    </source>
</evidence>
<organism evidence="6 7">
    <name type="scientific">Niallia nealsonii</name>
    <dbReference type="NCBI Taxonomy" id="115979"/>
    <lineage>
        <taxon>Bacteria</taxon>
        <taxon>Bacillati</taxon>
        <taxon>Bacillota</taxon>
        <taxon>Bacilli</taxon>
        <taxon>Bacillales</taxon>
        <taxon>Bacillaceae</taxon>
        <taxon>Niallia</taxon>
    </lineage>
</organism>
<keyword evidence="3" id="KW-0238">DNA-binding</keyword>
<dbReference type="EMBL" id="PISE01000034">
    <property type="protein sequence ID" value="PKG22795.1"/>
    <property type="molecule type" value="Genomic_DNA"/>
</dbReference>
<protein>
    <submittedName>
        <fullName evidence="6">LacI family transcriptional regulator</fullName>
    </submittedName>
</protein>
<dbReference type="InterPro" id="IPR046335">
    <property type="entry name" value="LacI/GalR-like_sensor"/>
</dbReference>
<dbReference type="RefSeq" id="WP_101178092.1">
    <property type="nucleotide sequence ID" value="NZ_PISE01000034.1"/>
</dbReference>
<feature type="domain" description="HTH lacI-type" evidence="5">
    <location>
        <begin position="15"/>
        <end position="69"/>
    </location>
</feature>
<evidence type="ECO:0000313" key="7">
    <source>
        <dbReference type="Proteomes" id="UP000233375"/>
    </source>
</evidence>
<accession>A0A2N0YZX4</accession>
<dbReference type="AlphaFoldDB" id="A0A2N0YZX4"/>
<evidence type="ECO:0000256" key="2">
    <source>
        <dbReference type="ARBA" id="ARBA00023015"/>
    </source>
</evidence>
<dbReference type="SUPFAM" id="SSF47413">
    <property type="entry name" value="lambda repressor-like DNA-binding domains"/>
    <property type="match status" value="1"/>
</dbReference>
<dbReference type="PANTHER" id="PTHR30146:SF148">
    <property type="entry name" value="HTH-TYPE TRANSCRIPTIONAL REPRESSOR PURR-RELATED"/>
    <property type="match status" value="1"/>
</dbReference>
<evidence type="ECO:0000313" key="6">
    <source>
        <dbReference type="EMBL" id="PKG22795.1"/>
    </source>
</evidence>
<keyword evidence="7" id="KW-1185">Reference proteome</keyword>
<dbReference type="Proteomes" id="UP000233375">
    <property type="component" value="Unassembled WGS sequence"/>
</dbReference>
<dbReference type="GO" id="GO:0000976">
    <property type="term" value="F:transcription cis-regulatory region binding"/>
    <property type="evidence" value="ECO:0007669"/>
    <property type="project" value="TreeGrafter"/>
</dbReference>
<dbReference type="CDD" id="cd06267">
    <property type="entry name" value="PBP1_LacI_sugar_binding-like"/>
    <property type="match status" value="1"/>
</dbReference>
<dbReference type="Gene3D" id="3.40.50.2300">
    <property type="match status" value="2"/>
</dbReference>
<dbReference type="SMART" id="SM00354">
    <property type="entry name" value="HTH_LACI"/>
    <property type="match status" value="1"/>
</dbReference>
<name>A0A2N0YZX4_9BACI</name>